<evidence type="ECO:0000313" key="2">
    <source>
        <dbReference type="Proteomes" id="UP001286313"/>
    </source>
</evidence>
<proteinExistence type="predicted"/>
<accession>A0AAE1FZ46</accession>
<organism evidence="1 2">
    <name type="scientific">Petrolisthes cinctipes</name>
    <name type="common">Flat porcelain crab</name>
    <dbReference type="NCBI Taxonomy" id="88211"/>
    <lineage>
        <taxon>Eukaryota</taxon>
        <taxon>Metazoa</taxon>
        <taxon>Ecdysozoa</taxon>
        <taxon>Arthropoda</taxon>
        <taxon>Crustacea</taxon>
        <taxon>Multicrustacea</taxon>
        <taxon>Malacostraca</taxon>
        <taxon>Eumalacostraca</taxon>
        <taxon>Eucarida</taxon>
        <taxon>Decapoda</taxon>
        <taxon>Pleocyemata</taxon>
        <taxon>Anomura</taxon>
        <taxon>Galatheoidea</taxon>
        <taxon>Porcellanidae</taxon>
        <taxon>Petrolisthes</taxon>
    </lineage>
</organism>
<keyword evidence="2" id="KW-1185">Reference proteome</keyword>
<evidence type="ECO:0000313" key="1">
    <source>
        <dbReference type="EMBL" id="KAK3883332.1"/>
    </source>
</evidence>
<dbReference type="EMBL" id="JAWQEG010000998">
    <property type="protein sequence ID" value="KAK3883332.1"/>
    <property type="molecule type" value="Genomic_DNA"/>
</dbReference>
<dbReference type="AlphaFoldDB" id="A0AAE1FZ46"/>
<dbReference type="Proteomes" id="UP001286313">
    <property type="component" value="Unassembled WGS sequence"/>
</dbReference>
<name>A0AAE1FZ46_PETCI</name>
<protein>
    <recommendedName>
        <fullName evidence="3">Tesmin/TSO1-like CXC domain-containing protein</fullName>
    </recommendedName>
</protein>
<sequence length="325" mass="36051">MQICSGIKTPRYDMRTTHEEADVILVQQAIIIATQVKPTCIKVVSDDTDVFILLLYYYRMTNMTCKLLMEGTSSLRTTANIGATVKRHWNIIPELPAAHAITGCDSVAFIGKATALKVLAKGVKLTSVGDRTATLDGVIKEATSFVGQCYGGKQTDNMSKVRLEMWLNKTGKRKLASPPKLKSIPLTTESFVKNFKKAHYQTIIWKSALQPHPTALDPTDFGWSKDELSKSLLPVTLKPNIAIAPADILQAVRCGCATNQPCNSSRYVCCHAHLSCTAFCKCYQSENCHNKWTKVTNKTVTIVMMKARMLRDSPTIQRVVLKHTI</sequence>
<evidence type="ECO:0008006" key="3">
    <source>
        <dbReference type="Google" id="ProtNLM"/>
    </source>
</evidence>
<reference evidence="1" key="1">
    <citation type="submission" date="2023-10" db="EMBL/GenBank/DDBJ databases">
        <title>Genome assemblies of two species of porcelain crab, Petrolisthes cinctipes and Petrolisthes manimaculis (Anomura: Porcellanidae).</title>
        <authorList>
            <person name="Angst P."/>
        </authorList>
    </citation>
    <scope>NUCLEOTIDE SEQUENCE</scope>
    <source>
        <strain evidence="1">PB745_01</strain>
        <tissue evidence="1">Gill</tissue>
    </source>
</reference>
<gene>
    <name evidence="1" type="ORF">Pcinc_012368</name>
</gene>
<comment type="caution">
    <text evidence="1">The sequence shown here is derived from an EMBL/GenBank/DDBJ whole genome shotgun (WGS) entry which is preliminary data.</text>
</comment>